<dbReference type="Proteomes" id="UP001159405">
    <property type="component" value="Unassembled WGS sequence"/>
</dbReference>
<sequence>VENNDICFEDSCYTFTESGETWTENRNNCQSKEGDLVSIETDEEWQFINEEIQARAIAEWHIGLKKEQTVWKWVNSQSLTISKWQAGQPSGDGNVAVMTKGSSSTKGLFKNLADQPHKAFICEIPKGNTRKLGIHI</sequence>
<organism evidence="2 3">
    <name type="scientific">Porites lobata</name>
    <dbReference type="NCBI Taxonomy" id="104759"/>
    <lineage>
        <taxon>Eukaryota</taxon>
        <taxon>Metazoa</taxon>
        <taxon>Cnidaria</taxon>
        <taxon>Anthozoa</taxon>
        <taxon>Hexacorallia</taxon>
        <taxon>Scleractinia</taxon>
        <taxon>Fungiina</taxon>
        <taxon>Poritidae</taxon>
        <taxon>Porites</taxon>
    </lineage>
</organism>
<feature type="non-terminal residue" evidence="2">
    <location>
        <position position="1"/>
    </location>
</feature>
<feature type="domain" description="C-type lectin" evidence="1">
    <location>
        <begin position="8"/>
        <end position="123"/>
    </location>
</feature>
<dbReference type="SUPFAM" id="SSF56436">
    <property type="entry name" value="C-type lectin-like"/>
    <property type="match status" value="1"/>
</dbReference>
<dbReference type="PANTHER" id="PTHR22803">
    <property type="entry name" value="MANNOSE, PHOSPHOLIPASE, LECTIN RECEPTOR RELATED"/>
    <property type="match status" value="1"/>
</dbReference>
<evidence type="ECO:0000259" key="1">
    <source>
        <dbReference type="PROSITE" id="PS50041"/>
    </source>
</evidence>
<dbReference type="Pfam" id="PF00059">
    <property type="entry name" value="Lectin_C"/>
    <property type="match status" value="1"/>
</dbReference>
<name>A0ABN8QN13_9CNID</name>
<dbReference type="InterPro" id="IPR016187">
    <property type="entry name" value="CTDL_fold"/>
</dbReference>
<dbReference type="InterPro" id="IPR050111">
    <property type="entry name" value="C-type_lectin/snaclec_domain"/>
</dbReference>
<accession>A0ABN8QN13</accession>
<comment type="caution">
    <text evidence="2">The sequence shown here is derived from an EMBL/GenBank/DDBJ whole genome shotgun (WGS) entry which is preliminary data.</text>
</comment>
<dbReference type="Gene3D" id="3.10.100.10">
    <property type="entry name" value="Mannose-Binding Protein A, subunit A"/>
    <property type="match status" value="1"/>
</dbReference>
<reference evidence="2 3" key="1">
    <citation type="submission" date="2022-05" db="EMBL/GenBank/DDBJ databases">
        <authorList>
            <consortium name="Genoscope - CEA"/>
            <person name="William W."/>
        </authorList>
    </citation>
    <scope>NUCLEOTIDE SEQUENCE [LARGE SCALE GENOMIC DNA]</scope>
</reference>
<proteinExistence type="predicted"/>
<evidence type="ECO:0000313" key="2">
    <source>
        <dbReference type="EMBL" id="CAH3165787.1"/>
    </source>
</evidence>
<dbReference type="InterPro" id="IPR001304">
    <property type="entry name" value="C-type_lectin-like"/>
</dbReference>
<keyword evidence="3" id="KW-1185">Reference proteome</keyword>
<dbReference type="CDD" id="cd00037">
    <property type="entry name" value="CLECT"/>
    <property type="match status" value="1"/>
</dbReference>
<gene>
    <name evidence="2" type="ORF">PLOB_00007329</name>
</gene>
<dbReference type="PROSITE" id="PS50041">
    <property type="entry name" value="C_TYPE_LECTIN_2"/>
    <property type="match status" value="1"/>
</dbReference>
<evidence type="ECO:0000313" key="3">
    <source>
        <dbReference type="Proteomes" id="UP001159405"/>
    </source>
</evidence>
<dbReference type="SMART" id="SM00034">
    <property type="entry name" value="CLECT"/>
    <property type="match status" value="1"/>
</dbReference>
<protein>
    <recommendedName>
        <fullName evidence="1">C-type lectin domain-containing protein</fullName>
    </recommendedName>
</protein>
<dbReference type="EMBL" id="CALNXK010000134">
    <property type="protein sequence ID" value="CAH3165787.1"/>
    <property type="molecule type" value="Genomic_DNA"/>
</dbReference>
<dbReference type="InterPro" id="IPR016186">
    <property type="entry name" value="C-type_lectin-like/link_sf"/>
</dbReference>